<keyword evidence="1" id="KW-1133">Transmembrane helix</keyword>
<sequence length="237" mass="23796">MTARWARFARGWYIAGFATFVAALSHTLGGGTAPGLLPVVVSLAFAGIVCIGLAGRTASLWRTATAVLASQLIFHGLFSLGASGGSLRTDAPAGTLPAHSHTAGSALLSVQSGATAAPGLSGVSGLPGTHAVLPVTGVPGMTGMTTAPLDAALMVLAHALAAVATIVALRHGERALGILVAAARLVVRRVLVAGSLPVRARTAHRAPAPALVFLPRDLGVLLSVMRHRGPPATVRFA</sequence>
<gene>
    <name evidence="2" type="ORF">KIV56_12440</name>
</gene>
<keyword evidence="1" id="KW-0812">Transmembrane</keyword>
<accession>A0ABY7NAG4</accession>
<dbReference type="Proteomes" id="UP001212421">
    <property type="component" value="Chromosome"/>
</dbReference>
<organism evidence="2 3">
    <name type="scientific">Cryobacterium breve</name>
    <dbReference type="NCBI Taxonomy" id="1259258"/>
    <lineage>
        <taxon>Bacteria</taxon>
        <taxon>Bacillati</taxon>
        <taxon>Actinomycetota</taxon>
        <taxon>Actinomycetes</taxon>
        <taxon>Micrococcales</taxon>
        <taxon>Microbacteriaceae</taxon>
        <taxon>Cryobacterium</taxon>
    </lineage>
</organism>
<evidence type="ECO:0000313" key="3">
    <source>
        <dbReference type="Proteomes" id="UP001212421"/>
    </source>
</evidence>
<keyword evidence="1" id="KW-0472">Membrane</keyword>
<evidence type="ECO:0000256" key="1">
    <source>
        <dbReference type="SAM" id="Phobius"/>
    </source>
</evidence>
<dbReference type="EMBL" id="CP075584">
    <property type="protein sequence ID" value="WBM79255.1"/>
    <property type="molecule type" value="Genomic_DNA"/>
</dbReference>
<feature type="transmembrane region" description="Helical" evidence="1">
    <location>
        <begin position="12"/>
        <end position="29"/>
    </location>
</feature>
<feature type="transmembrane region" description="Helical" evidence="1">
    <location>
        <begin position="151"/>
        <end position="169"/>
    </location>
</feature>
<evidence type="ECO:0008006" key="4">
    <source>
        <dbReference type="Google" id="ProtNLM"/>
    </source>
</evidence>
<dbReference type="RefSeq" id="WP_281533781.1">
    <property type="nucleotide sequence ID" value="NZ_CP075584.1"/>
</dbReference>
<keyword evidence="3" id="KW-1185">Reference proteome</keyword>
<feature type="transmembrane region" description="Helical" evidence="1">
    <location>
        <begin position="66"/>
        <end position="87"/>
    </location>
</feature>
<name>A0ABY7NAG4_9MICO</name>
<proteinExistence type="predicted"/>
<protein>
    <recommendedName>
        <fullName evidence="4">Integral membrane protein</fullName>
    </recommendedName>
</protein>
<feature type="transmembrane region" description="Helical" evidence="1">
    <location>
        <begin position="35"/>
        <end position="54"/>
    </location>
</feature>
<reference evidence="2 3" key="1">
    <citation type="submission" date="2021-05" db="EMBL/GenBank/DDBJ databases">
        <authorList>
            <person name="Kumar R."/>
            <person name="Kumar A."/>
            <person name="Mukhia S."/>
        </authorList>
    </citation>
    <scope>NUCLEOTIDE SEQUENCE [LARGE SCALE GENOMIC DNA]</scope>
    <source>
        <strain evidence="2 3">ERMR7:08</strain>
    </source>
</reference>
<evidence type="ECO:0000313" key="2">
    <source>
        <dbReference type="EMBL" id="WBM79255.1"/>
    </source>
</evidence>